<dbReference type="InterPro" id="IPR023509">
    <property type="entry name" value="DTD-like_sf"/>
</dbReference>
<dbReference type="HAMAP" id="MF_00518">
    <property type="entry name" value="Deacylase_Dtd"/>
    <property type="match status" value="1"/>
</dbReference>
<dbReference type="NCBIfam" id="TIGR00256">
    <property type="entry name" value="D-aminoacyl-tRNA deacylase"/>
    <property type="match status" value="1"/>
</dbReference>
<dbReference type="EMBL" id="LK028576">
    <property type="protein sequence ID" value="CDS15282.1"/>
    <property type="molecule type" value="Genomic_DNA"/>
</dbReference>
<keyword evidence="5" id="KW-0694">RNA-binding</keyword>
<dbReference type="Gene3D" id="3.50.80.10">
    <property type="entry name" value="D-tyrosyl-tRNA(Tyr) deacylase"/>
    <property type="match status" value="1"/>
</dbReference>
<organism evidence="7">
    <name type="scientific">Echinococcus granulosus</name>
    <name type="common">Hydatid tapeworm</name>
    <dbReference type="NCBI Taxonomy" id="6210"/>
    <lineage>
        <taxon>Eukaryota</taxon>
        <taxon>Metazoa</taxon>
        <taxon>Spiralia</taxon>
        <taxon>Lophotrochozoa</taxon>
        <taxon>Platyhelminthes</taxon>
        <taxon>Cestoda</taxon>
        <taxon>Eucestoda</taxon>
        <taxon>Cyclophyllidea</taxon>
        <taxon>Taeniidae</taxon>
        <taxon>Echinococcus</taxon>
        <taxon>Echinococcus granulosus group</taxon>
    </lineage>
</organism>
<dbReference type="InterPro" id="IPR003732">
    <property type="entry name" value="Daa-tRNA_deacyls_DTD"/>
</dbReference>
<dbReference type="AlphaFoldDB" id="A0A068W7K6"/>
<dbReference type="FunFam" id="3.50.80.10:FF:000001">
    <property type="entry name" value="D-aminoacyl-tRNA deacylase"/>
    <property type="match status" value="1"/>
</dbReference>
<dbReference type="EC" id="3.1.1.96" evidence="2 5"/>
<dbReference type="SUPFAM" id="SSF69500">
    <property type="entry name" value="DTD-like"/>
    <property type="match status" value="1"/>
</dbReference>
<dbReference type="GO" id="GO:0005737">
    <property type="term" value="C:cytoplasm"/>
    <property type="evidence" value="ECO:0007669"/>
    <property type="project" value="UniProtKB-SubCell"/>
</dbReference>
<reference evidence="9" key="3">
    <citation type="submission" date="2020-10" db="UniProtKB">
        <authorList>
            <consortium name="WormBaseParasite"/>
        </authorList>
    </citation>
    <scope>IDENTIFICATION</scope>
</reference>
<keyword evidence="5" id="KW-0963">Cytoplasm</keyword>
<evidence type="ECO:0000256" key="2">
    <source>
        <dbReference type="ARBA" id="ARBA00013056"/>
    </source>
</evidence>
<dbReference type="CDD" id="cd00563">
    <property type="entry name" value="Dtyr_deacylase"/>
    <property type="match status" value="1"/>
</dbReference>
<evidence type="ECO:0000313" key="7">
    <source>
        <dbReference type="EMBL" id="CDS15282.1"/>
    </source>
</evidence>
<evidence type="ECO:0000313" key="8">
    <source>
        <dbReference type="Proteomes" id="UP000492820"/>
    </source>
</evidence>
<evidence type="ECO:0000256" key="5">
    <source>
        <dbReference type="RuleBase" id="RU003470"/>
    </source>
</evidence>
<reference evidence="7 8" key="1">
    <citation type="journal article" date="2013" name="Nature">
        <title>The genomes of four tapeworm species reveal adaptations to parasitism.</title>
        <authorList>
            <person name="Tsai I.J."/>
            <person name="Zarowiecki M."/>
            <person name="Holroyd N."/>
            <person name="Garciarrubio A."/>
            <person name="Sanchez-Flores A."/>
            <person name="Brooks K.L."/>
            <person name="Tracey A."/>
            <person name="Bobes R.J."/>
            <person name="Fragoso G."/>
            <person name="Sciutto E."/>
            <person name="Aslett M."/>
            <person name="Beasley H."/>
            <person name="Bennett H.M."/>
            <person name="Cai J."/>
            <person name="Camicia F."/>
            <person name="Clark R."/>
            <person name="Cucher M."/>
            <person name="De Silva N."/>
            <person name="Day T.A."/>
            <person name="Deplazes P."/>
            <person name="Estrada K."/>
            <person name="Fernandez C."/>
            <person name="Holland P.W."/>
            <person name="Hou J."/>
            <person name="Hu S."/>
            <person name="Huckvale T."/>
            <person name="Hung S.S."/>
            <person name="Kamenetzky L."/>
            <person name="Keane J.A."/>
            <person name="Kiss F."/>
            <person name="Koziol U."/>
            <person name="Lambert O."/>
            <person name="Liu K."/>
            <person name="Luo X."/>
            <person name="Luo Y."/>
            <person name="Macchiaroli N."/>
            <person name="Nichol S."/>
            <person name="Paps J."/>
            <person name="Parkinson J."/>
            <person name="Pouchkina-Stantcheva N."/>
            <person name="Riddiford N."/>
            <person name="Rosenzvit M."/>
            <person name="Salinas G."/>
            <person name="Wasmuth J.D."/>
            <person name="Zamanian M."/>
            <person name="Zheng Y."/>
            <person name="Cai X."/>
            <person name="Soberon X."/>
            <person name="Olson P.D."/>
            <person name="Laclette J.P."/>
            <person name="Brehm K."/>
            <person name="Berriman M."/>
            <person name="Garciarrubio A."/>
            <person name="Bobes R.J."/>
            <person name="Fragoso G."/>
            <person name="Sanchez-Flores A."/>
            <person name="Estrada K."/>
            <person name="Cevallos M.A."/>
            <person name="Morett E."/>
            <person name="Gonzalez V."/>
            <person name="Portillo T."/>
            <person name="Ochoa-Leyva A."/>
            <person name="Jose M.V."/>
            <person name="Sciutto E."/>
            <person name="Landa A."/>
            <person name="Jimenez L."/>
            <person name="Valdes V."/>
            <person name="Carrero J.C."/>
            <person name="Larralde C."/>
            <person name="Morales-Montor J."/>
            <person name="Limon-Lason J."/>
            <person name="Soberon X."/>
            <person name="Laclette J.P."/>
        </authorList>
    </citation>
    <scope>NUCLEOTIDE SEQUENCE [LARGE SCALE GENOMIC DNA]</scope>
</reference>
<dbReference type="PANTHER" id="PTHR10472:SF5">
    <property type="entry name" value="D-AMINOACYL-TRNA DEACYLASE 1"/>
    <property type="match status" value="1"/>
</dbReference>
<evidence type="ECO:0000256" key="1">
    <source>
        <dbReference type="ARBA" id="ARBA00009673"/>
    </source>
</evidence>
<dbReference type="GO" id="GO:0000049">
    <property type="term" value="F:tRNA binding"/>
    <property type="evidence" value="ECO:0007669"/>
    <property type="project" value="UniProtKB-KW"/>
</dbReference>
<proteinExistence type="inferred from homology"/>
<comment type="catalytic activity">
    <reaction evidence="3">
        <text>glycyl-tRNA(Ala) + H2O = tRNA(Ala) + glycine + H(+)</text>
        <dbReference type="Rhea" id="RHEA:53744"/>
        <dbReference type="Rhea" id="RHEA-COMP:9657"/>
        <dbReference type="Rhea" id="RHEA-COMP:13640"/>
        <dbReference type="ChEBI" id="CHEBI:15377"/>
        <dbReference type="ChEBI" id="CHEBI:15378"/>
        <dbReference type="ChEBI" id="CHEBI:57305"/>
        <dbReference type="ChEBI" id="CHEBI:78442"/>
        <dbReference type="ChEBI" id="CHEBI:78522"/>
        <dbReference type="EC" id="3.1.1.96"/>
    </reaction>
</comment>
<gene>
    <name evidence="7" type="ORF">EgrG_000767700</name>
</gene>
<name>A0A068W7K6_ECHGR</name>
<comment type="catalytic activity">
    <reaction evidence="4">
        <text>a D-aminoacyl-tRNA + H2O = a tRNA + a D-alpha-amino acid + H(+)</text>
        <dbReference type="Rhea" id="RHEA:13953"/>
        <dbReference type="Rhea" id="RHEA-COMP:10123"/>
        <dbReference type="Rhea" id="RHEA-COMP:10124"/>
        <dbReference type="ChEBI" id="CHEBI:15377"/>
        <dbReference type="ChEBI" id="CHEBI:15378"/>
        <dbReference type="ChEBI" id="CHEBI:59871"/>
        <dbReference type="ChEBI" id="CHEBI:78442"/>
        <dbReference type="ChEBI" id="CHEBI:79333"/>
        <dbReference type="EC" id="3.1.1.96"/>
    </reaction>
</comment>
<evidence type="ECO:0000256" key="6">
    <source>
        <dbReference type="SAM" id="MobiDB-lite"/>
    </source>
</evidence>
<evidence type="ECO:0000256" key="3">
    <source>
        <dbReference type="ARBA" id="ARBA00047676"/>
    </source>
</evidence>
<feature type="region of interest" description="Disordered" evidence="6">
    <location>
        <begin position="148"/>
        <end position="174"/>
    </location>
</feature>
<dbReference type="PANTHER" id="PTHR10472">
    <property type="entry name" value="D-TYROSYL-TRNA TYR DEACYLASE"/>
    <property type="match status" value="1"/>
</dbReference>
<evidence type="ECO:0000256" key="4">
    <source>
        <dbReference type="ARBA" id="ARBA00048018"/>
    </source>
</evidence>
<evidence type="ECO:0000313" key="9">
    <source>
        <dbReference type="WBParaSite" id="EgrG_000767700"/>
    </source>
</evidence>
<keyword evidence="5" id="KW-0820">tRNA-binding</keyword>
<dbReference type="Pfam" id="PF02580">
    <property type="entry name" value="Tyr_Deacylase"/>
    <property type="match status" value="1"/>
</dbReference>
<dbReference type="GO" id="GO:0051500">
    <property type="term" value="F:D-tyrosyl-tRNA(Tyr) deacylase activity"/>
    <property type="evidence" value="ECO:0007669"/>
    <property type="project" value="TreeGrafter"/>
</dbReference>
<protein>
    <recommendedName>
        <fullName evidence="2 5">D-aminoacyl-tRNA deacylase</fullName>
        <ecNumber evidence="2 5">3.1.1.96</ecNumber>
    </recommendedName>
</protein>
<keyword evidence="5" id="KW-0378">Hydrolase</keyword>
<reference evidence="7" key="2">
    <citation type="submission" date="2014-06" db="EMBL/GenBank/DDBJ databases">
        <authorList>
            <person name="Aslett M."/>
        </authorList>
    </citation>
    <scope>NUCLEOTIDE SEQUENCE</scope>
</reference>
<comment type="subcellular location">
    <subcellularLocation>
        <location evidence="5">Cytoplasm</location>
    </subcellularLocation>
</comment>
<dbReference type="Proteomes" id="UP000492820">
    <property type="component" value="Unassembled WGS sequence"/>
</dbReference>
<dbReference type="OrthoDB" id="275783at2759"/>
<comment type="similarity">
    <text evidence="1 5">Belongs to the DTD family.</text>
</comment>
<sequence length="174" mass="19274">MRVVIQRVKSASVHVDGQLISEIGRGLMVLVGISRDDGEKDVAYMARKIVNLRLFEDEEKHRRWDRSVKDIGGEILCVSQFTLYSLLKGNKLDFHLAMSPDPSMALYESFLSKVRSEYKAPDKVKDGVFGAMMDVSLVNDGPVTITLDSRTPDPPPRSPLKASTVADNGDAHSL</sequence>
<accession>A0A068W7K6</accession>
<dbReference type="WBParaSite" id="EgrG_000767700">
    <property type="protein sequence ID" value="EgrG_000767700"/>
    <property type="gene ID" value="EgrG_000767700"/>
</dbReference>